<dbReference type="AlphaFoldDB" id="A0A1V6P7T3"/>
<dbReference type="PROSITE" id="PS50896">
    <property type="entry name" value="LISH"/>
    <property type="match status" value="1"/>
</dbReference>
<dbReference type="STRING" id="69771.A0A1V6P7T3"/>
<dbReference type="InterPro" id="IPR036322">
    <property type="entry name" value="WD40_repeat_dom_sf"/>
</dbReference>
<evidence type="ECO:0000313" key="3">
    <source>
        <dbReference type="Proteomes" id="UP000191522"/>
    </source>
</evidence>
<dbReference type="InterPro" id="IPR006594">
    <property type="entry name" value="LisH"/>
</dbReference>
<sequence length="499" mass="54207">MAASITVDALTSALVARFLRSNNYSESLQAFIREADLPIDAGQTSGDDTNNWTIQGLLEEKRAFDHSANFERYAKGNKETESWSVPAPSKATVVNTPTSSNLLAASVESWQLPEYDADTSTTASVIVSTGADRQVHLSKTSKDHDSIASFPGVSDSPVLSYVSLLKGRYVLMTNMSGRLVLLSGSRVLDNRKDHSKYAVKAVAYEEKCETDSSPHFWVATAGWDATVYVYRIDIPNGEETPVIGEPIASIKLTTNPESLVFVRHIDTNELVLLVSRRDSTYIYYYQVPPLPKEINNLDQSGTDPDQSPSTPTCPLLGQQNLAPHSNAWVAFSPAHMALSPHDPGLLAVATSTLPHMKVIIVRLLFPSKSSLIAPNASEDAPVTQASQALEALALQNREDAAILVQANTFAPQTAYSTPQIAWRPDGSGVWVNGDDGVIRGIETKTGKVVATLKNGHEPGCKVRTIWAGYVDVPSEGEDIAQEEWVISGGFDKRLILWKA</sequence>
<feature type="region of interest" description="Disordered" evidence="1">
    <location>
        <begin position="295"/>
        <end position="314"/>
    </location>
</feature>
<dbReference type="Gene3D" id="2.130.10.10">
    <property type="entry name" value="YVTN repeat-like/Quinoprotein amine dehydrogenase"/>
    <property type="match status" value="1"/>
</dbReference>
<evidence type="ECO:0000256" key="1">
    <source>
        <dbReference type="SAM" id="MobiDB-lite"/>
    </source>
</evidence>
<dbReference type="OMA" id="MKVIIVR"/>
<comment type="caution">
    <text evidence="2">The sequence shown here is derived from an EMBL/GenBank/DDBJ whole genome shotgun (WGS) entry which is preliminary data.</text>
</comment>
<dbReference type="InterPro" id="IPR015943">
    <property type="entry name" value="WD40/YVTN_repeat-like_dom_sf"/>
</dbReference>
<gene>
    <name evidence="2" type="ORF">PENDEC_c017G00883</name>
</gene>
<dbReference type="OrthoDB" id="1932312at2759"/>
<keyword evidence="3" id="KW-1185">Reference proteome</keyword>
<accession>A0A1V6P7T3</accession>
<feature type="compositionally biased region" description="Polar residues" evidence="1">
    <location>
        <begin position="296"/>
        <end position="314"/>
    </location>
</feature>
<dbReference type="EMBL" id="MDYL01000017">
    <property type="protein sequence ID" value="OQD73028.1"/>
    <property type="molecule type" value="Genomic_DNA"/>
</dbReference>
<reference evidence="3" key="1">
    <citation type="journal article" date="2017" name="Nat. Microbiol.">
        <title>Global analysis of biosynthetic gene clusters reveals vast potential of secondary metabolite production in Penicillium species.</title>
        <authorList>
            <person name="Nielsen J.C."/>
            <person name="Grijseels S."/>
            <person name="Prigent S."/>
            <person name="Ji B."/>
            <person name="Dainat J."/>
            <person name="Nielsen K.F."/>
            <person name="Frisvad J.C."/>
            <person name="Workman M."/>
            <person name="Nielsen J."/>
        </authorList>
    </citation>
    <scope>NUCLEOTIDE SEQUENCE [LARGE SCALE GENOMIC DNA]</scope>
    <source>
        <strain evidence="3">IBT 11843</strain>
    </source>
</reference>
<organism evidence="2 3">
    <name type="scientific">Penicillium decumbens</name>
    <dbReference type="NCBI Taxonomy" id="69771"/>
    <lineage>
        <taxon>Eukaryota</taxon>
        <taxon>Fungi</taxon>
        <taxon>Dikarya</taxon>
        <taxon>Ascomycota</taxon>
        <taxon>Pezizomycotina</taxon>
        <taxon>Eurotiomycetes</taxon>
        <taxon>Eurotiomycetidae</taxon>
        <taxon>Eurotiales</taxon>
        <taxon>Aspergillaceae</taxon>
        <taxon>Penicillium</taxon>
    </lineage>
</organism>
<protein>
    <submittedName>
        <fullName evidence="2">Uncharacterized protein</fullName>
    </submittedName>
</protein>
<name>A0A1V6P7T3_PENDC</name>
<evidence type="ECO:0000313" key="2">
    <source>
        <dbReference type="EMBL" id="OQD73028.1"/>
    </source>
</evidence>
<dbReference type="Proteomes" id="UP000191522">
    <property type="component" value="Unassembled WGS sequence"/>
</dbReference>
<proteinExistence type="predicted"/>
<dbReference type="SUPFAM" id="SSF50978">
    <property type="entry name" value="WD40 repeat-like"/>
    <property type="match status" value="1"/>
</dbReference>